<comment type="similarity">
    <text evidence="3 11">Belongs to the TPP enzyme family.</text>
</comment>
<evidence type="ECO:0000313" key="15">
    <source>
        <dbReference type="EMBL" id="AJP77091.1"/>
    </source>
</evidence>
<keyword evidence="9" id="KW-0456">Lyase</keyword>
<dbReference type="PIRSF" id="PIRSF036565">
    <property type="entry name" value="Pyruvt_ip_decrb"/>
    <property type="match status" value="1"/>
</dbReference>
<dbReference type="GO" id="GO:0000287">
    <property type="term" value="F:magnesium ion binding"/>
    <property type="evidence" value="ECO:0007669"/>
    <property type="project" value="InterPro"/>
</dbReference>
<evidence type="ECO:0000256" key="5">
    <source>
        <dbReference type="ARBA" id="ARBA00022793"/>
    </source>
</evidence>
<dbReference type="Pfam" id="PF02776">
    <property type="entry name" value="TPP_enzyme_N"/>
    <property type="match status" value="1"/>
</dbReference>
<keyword evidence="5" id="KW-0210">Decarboxylase</keyword>
<dbReference type="Pfam" id="PF02775">
    <property type="entry name" value="TPP_enzyme_C"/>
    <property type="match status" value="1"/>
</dbReference>
<proteinExistence type="inferred from homology"/>
<keyword evidence="4 10" id="KW-0479">Metal-binding</keyword>
<dbReference type="InterPro" id="IPR011766">
    <property type="entry name" value="TPP_enzyme_TPP-bd"/>
</dbReference>
<dbReference type="SUPFAM" id="SSF52518">
    <property type="entry name" value="Thiamin diphosphate-binding fold (THDP-binding)"/>
    <property type="match status" value="2"/>
</dbReference>
<evidence type="ECO:0000256" key="6">
    <source>
        <dbReference type="ARBA" id="ARBA00022842"/>
    </source>
</evidence>
<evidence type="ECO:0000256" key="3">
    <source>
        <dbReference type="ARBA" id="ARBA00007812"/>
    </source>
</evidence>
<feature type="binding site" evidence="10">
    <location>
        <position position="518"/>
    </location>
    <ligand>
        <name>Mg(2+)</name>
        <dbReference type="ChEBI" id="CHEBI:18420"/>
    </ligand>
</feature>
<dbReference type="PANTHER" id="PTHR43452:SF30">
    <property type="entry name" value="PYRUVATE DECARBOXYLASE ISOZYME 1-RELATED"/>
    <property type="match status" value="1"/>
</dbReference>
<evidence type="ECO:0000256" key="9">
    <source>
        <dbReference type="ARBA" id="ARBA00023239"/>
    </source>
</evidence>
<dbReference type="GO" id="GO:0005634">
    <property type="term" value="C:nucleus"/>
    <property type="evidence" value="ECO:0007669"/>
    <property type="project" value="TreeGrafter"/>
</dbReference>
<dbReference type="GO" id="GO:0005739">
    <property type="term" value="C:mitochondrion"/>
    <property type="evidence" value="ECO:0007669"/>
    <property type="project" value="UniProtKB-SubCell"/>
</dbReference>
<dbReference type="FunFam" id="3.40.50.970:FF:000024">
    <property type="entry name" value="Pyruvate decarboxylase isozyme"/>
    <property type="match status" value="1"/>
</dbReference>
<dbReference type="SUPFAM" id="SSF52467">
    <property type="entry name" value="DHS-like NAD/FAD-binding domain"/>
    <property type="match status" value="1"/>
</dbReference>
<name>A0A0C5LQ52_9AGAR</name>
<evidence type="ECO:0000256" key="2">
    <source>
        <dbReference type="ARBA" id="ARBA00004173"/>
    </source>
</evidence>
<comment type="subcellular location">
    <subcellularLocation>
        <location evidence="2">Mitochondrion</location>
    </subcellularLocation>
</comment>
<dbReference type="GO" id="GO:0004737">
    <property type="term" value="F:pyruvate decarboxylase activity"/>
    <property type="evidence" value="ECO:0007669"/>
    <property type="project" value="TreeGrafter"/>
</dbReference>
<feature type="binding site" evidence="10">
    <location>
        <position position="516"/>
    </location>
    <ligand>
        <name>Mg(2+)</name>
        <dbReference type="ChEBI" id="CHEBI:18420"/>
    </ligand>
</feature>
<dbReference type="InterPro" id="IPR047213">
    <property type="entry name" value="TPP_PYR_PDC_IPDC-like"/>
</dbReference>
<dbReference type="GO" id="GO:0030976">
    <property type="term" value="F:thiamine pyrophosphate binding"/>
    <property type="evidence" value="ECO:0007669"/>
    <property type="project" value="InterPro"/>
</dbReference>
<keyword evidence="7 11" id="KW-0786">Thiamine pyrophosphate</keyword>
<dbReference type="GO" id="GO:0000949">
    <property type="term" value="P:aromatic amino acid family catabolic process to alcohol via Ehrlich pathway"/>
    <property type="evidence" value="ECO:0007669"/>
    <property type="project" value="TreeGrafter"/>
</dbReference>
<dbReference type="AlphaFoldDB" id="A0A0C5LQ52"/>
<dbReference type="EMBL" id="KP096351">
    <property type="protein sequence ID" value="AJP77091.1"/>
    <property type="molecule type" value="Genomic_DNA"/>
</dbReference>
<evidence type="ECO:0000259" key="12">
    <source>
        <dbReference type="Pfam" id="PF00205"/>
    </source>
</evidence>
<comment type="cofactor">
    <cofactor evidence="10">
        <name>Mg(2+)</name>
        <dbReference type="ChEBI" id="CHEBI:18420"/>
    </cofactor>
    <text evidence="10">Binds 1 Mg(2+) per subunit.</text>
</comment>
<dbReference type="InterPro" id="IPR012110">
    <property type="entry name" value="PDC/IPDC-like"/>
</dbReference>
<accession>A0A0C5LQ52</accession>
<evidence type="ECO:0000256" key="4">
    <source>
        <dbReference type="ARBA" id="ARBA00022723"/>
    </source>
</evidence>
<evidence type="ECO:0000256" key="11">
    <source>
        <dbReference type="RuleBase" id="RU362132"/>
    </source>
</evidence>
<evidence type="ECO:0000256" key="8">
    <source>
        <dbReference type="ARBA" id="ARBA00023128"/>
    </source>
</evidence>
<keyword evidence="8" id="KW-0496">Mitochondrion</keyword>
<organism evidence="15">
    <name type="scientific">Tricholoma vaccinum</name>
    <dbReference type="NCBI Taxonomy" id="56470"/>
    <lineage>
        <taxon>Eukaryota</taxon>
        <taxon>Fungi</taxon>
        <taxon>Dikarya</taxon>
        <taxon>Basidiomycota</taxon>
        <taxon>Agaricomycotina</taxon>
        <taxon>Agaricomycetes</taxon>
        <taxon>Agaricomycetidae</taxon>
        <taxon>Agaricales</taxon>
        <taxon>Tricholomatineae</taxon>
        <taxon>Tricholomataceae</taxon>
        <taxon>Tricholoma</taxon>
    </lineage>
</organism>
<feature type="domain" description="Thiamine pyrophosphate enzyme N-terminal TPP-binding" evidence="14">
    <location>
        <begin position="108"/>
        <end position="174"/>
    </location>
</feature>
<feature type="domain" description="Thiamine pyrophosphate enzyme TPP-binding" evidence="13">
    <location>
        <begin position="446"/>
        <end position="548"/>
    </location>
</feature>
<evidence type="ECO:0000259" key="13">
    <source>
        <dbReference type="Pfam" id="PF02775"/>
    </source>
</evidence>
<comment type="cofactor">
    <cofactor evidence="1">
        <name>thiamine diphosphate</name>
        <dbReference type="ChEBI" id="CHEBI:58937"/>
    </cofactor>
</comment>
<protein>
    <submittedName>
        <fullName evidence="15">Indole-3-pyruvic acid (IPA) decarboxylase</fullName>
    </submittedName>
</protein>
<dbReference type="CDD" id="cd07038">
    <property type="entry name" value="TPP_PYR_PDC_IPDC_like"/>
    <property type="match status" value="1"/>
</dbReference>
<feature type="domain" description="Thiamine pyrophosphate enzyme central" evidence="12">
    <location>
        <begin position="270"/>
        <end position="358"/>
    </location>
</feature>
<reference evidence="15" key="1">
    <citation type="submission" date="2014-11" db="EMBL/GenBank/DDBJ databases">
        <title>Differentiation of Tricholoma vaccinum-spruce ectomycorrhiza requires indole-3-acetic acid both as a signal and for fungal morphogenesis.</title>
        <authorList>
            <person name="Krause K."/>
            <person name="Asiimwe T."/>
            <person name="Ulbricht A."/>
            <person name="Klemmer S."/>
            <person name="Henke C."/>
            <person name="Schachtschabel D."/>
            <person name="Boland W."/>
            <person name="Kothe E."/>
        </authorList>
    </citation>
    <scope>NUCLEOTIDE SEQUENCE</scope>
    <source>
        <strain evidence="15">FSU 4731</strain>
    </source>
</reference>
<dbReference type="Pfam" id="PF00205">
    <property type="entry name" value="TPP_enzyme_M"/>
    <property type="match status" value="1"/>
</dbReference>
<dbReference type="PANTHER" id="PTHR43452">
    <property type="entry name" value="PYRUVATE DECARBOXYLASE"/>
    <property type="match status" value="1"/>
</dbReference>
<evidence type="ECO:0000256" key="10">
    <source>
        <dbReference type="PIRSR" id="PIRSR036565-2"/>
    </source>
</evidence>
<keyword evidence="6 10" id="KW-0460">Magnesium</keyword>
<dbReference type="InterPro" id="IPR047214">
    <property type="entry name" value="TPP_PDC_IPDC"/>
</dbReference>
<dbReference type="InterPro" id="IPR029061">
    <property type="entry name" value="THDP-binding"/>
</dbReference>
<dbReference type="Gene3D" id="3.40.50.1220">
    <property type="entry name" value="TPP-binding domain"/>
    <property type="match status" value="1"/>
</dbReference>
<evidence type="ECO:0000259" key="14">
    <source>
        <dbReference type="Pfam" id="PF02776"/>
    </source>
</evidence>
<dbReference type="GO" id="GO:0005829">
    <property type="term" value="C:cytosol"/>
    <property type="evidence" value="ECO:0007669"/>
    <property type="project" value="TreeGrafter"/>
</dbReference>
<feature type="binding site" evidence="10">
    <location>
        <position position="489"/>
    </location>
    <ligand>
        <name>Mg(2+)</name>
        <dbReference type="ChEBI" id="CHEBI:18420"/>
    </ligand>
</feature>
<gene>
    <name evidence="15" type="primary">ipd1</name>
</gene>
<dbReference type="CDD" id="cd02005">
    <property type="entry name" value="TPP_PDC_IPDC"/>
    <property type="match status" value="1"/>
</dbReference>
<sequence length="605" mass="67298">MSSSEATLQAEVDRLRNEVQVLKEEQLGKSTKISIGNYILARLEQLGITVRQSMFGVPGDFNLGFLVRVFFVYQDLVEEHPTIDWVGNWYCLGLSLYLLYAADRTDRSNELNAAYAADGYARVKESIGVVLTTFGVGELSAINGIAGAFSEMVPVLHLVGVPSTAQQKDKPMLHHTLGDGRYVEIRHVTFFHRDSLLDTTHMTRLQNNSRIRGQARPVYLSVPTNLVLAKISSAPLRLPLNRNPPRNSRDEEAYVLDIISKQVEAAGGDVVVLVDACTIRHGVREEVNDFLRKTGFPVYAAPMGRTAIDEDYERFGGVYMGSITKRDVKRKVEFAKLILSIGSLKSDYNTGNFSYNIPTQRTIEYAMVAGVGMKELLPKLTEKLVSYRDRASHIEVPRFFNTVPNEGDDKITHSWFWPRVGDFLKPKDVIITETGTSNFGLLEVPLPPKSTLVNQVLWGSIGWATGDTLGASLAAREKGFERTILFTGDGSLQLTVQELSVMIRKGVKPIIFVLNNSGYTIERCIHGKTRKYNDISNWNWTALFSVFGDPDERLSSAFTVNTKGALSKLLDDATFAKAGKIQLVEVMMDKFDAPRALQEQAALSA</sequence>
<dbReference type="Gene3D" id="3.40.50.970">
    <property type="match status" value="2"/>
</dbReference>
<dbReference type="InterPro" id="IPR029035">
    <property type="entry name" value="DHS-like_NAD/FAD-binding_dom"/>
</dbReference>
<dbReference type="InterPro" id="IPR012000">
    <property type="entry name" value="Thiamin_PyroP_enz_cen_dom"/>
</dbReference>
<evidence type="ECO:0000256" key="7">
    <source>
        <dbReference type="ARBA" id="ARBA00023052"/>
    </source>
</evidence>
<dbReference type="InterPro" id="IPR012001">
    <property type="entry name" value="Thiamin_PyroP_enz_TPP-bd_dom"/>
</dbReference>
<evidence type="ECO:0000256" key="1">
    <source>
        <dbReference type="ARBA" id="ARBA00001964"/>
    </source>
</evidence>